<dbReference type="Gene3D" id="3.90.215.10">
    <property type="entry name" value="Gamma Fibrinogen, chain A, domain 1"/>
    <property type="match status" value="1"/>
</dbReference>
<evidence type="ECO:0000256" key="1">
    <source>
        <dbReference type="SAM" id="MobiDB-lite"/>
    </source>
</evidence>
<evidence type="ECO:0000256" key="2">
    <source>
        <dbReference type="SAM" id="Phobius"/>
    </source>
</evidence>
<keyword evidence="5" id="KW-1185">Reference proteome</keyword>
<dbReference type="GO" id="GO:0005615">
    <property type="term" value="C:extracellular space"/>
    <property type="evidence" value="ECO:0007669"/>
    <property type="project" value="TreeGrafter"/>
</dbReference>
<dbReference type="SMART" id="SM00186">
    <property type="entry name" value="FBG"/>
    <property type="match status" value="1"/>
</dbReference>
<feature type="domain" description="Fibrinogen C-terminal" evidence="3">
    <location>
        <begin position="189"/>
        <end position="433"/>
    </location>
</feature>
<dbReference type="InterPro" id="IPR050373">
    <property type="entry name" value="Fibrinogen_C-term_domain"/>
</dbReference>
<proteinExistence type="predicted"/>
<keyword evidence="2" id="KW-0812">Transmembrane</keyword>
<evidence type="ECO:0000259" key="3">
    <source>
        <dbReference type="PROSITE" id="PS51406"/>
    </source>
</evidence>
<gene>
    <name evidence="4" type="ORF">CAUJ_LOCUS5144</name>
</gene>
<protein>
    <recommendedName>
        <fullName evidence="3">Fibrinogen C-terminal domain-containing protein</fullName>
    </recommendedName>
</protein>
<keyword evidence="2" id="KW-1133">Transmembrane helix</keyword>
<dbReference type="AlphaFoldDB" id="A0A8S1H120"/>
<dbReference type="PANTHER" id="PTHR19143">
    <property type="entry name" value="FIBRINOGEN/TENASCIN/ANGIOPOEITIN"/>
    <property type="match status" value="1"/>
</dbReference>
<comment type="caution">
    <text evidence="4">The sequence shown here is derived from an EMBL/GenBank/DDBJ whole genome shotgun (WGS) entry which is preliminary data.</text>
</comment>
<dbReference type="NCBIfam" id="NF040941">
    <property type="entry name" value="GGGWT_bact"/>
    <property type="match status" value="1"/>
</dbReference>
<sequence length="433" mass="50130">MEENNVKVQLADSEKEHFLLRPQVSRSTDSQKTETSIWKKKKQSFTKVITSSPLLKNERFKFVLFLFCCILALLLVILLISYIFKRSPVSKEATVGNAEGLFSHPPPTVAMRTLEPSYSRPRLMSSSTQTPFPVENPTERTSTVSNPVQTTEITSTLVTTNTEDPLPVWMESDFSPLAEENTFRAKVTKPYDNSEKTCMGYYIEGGSSGIYDIEADNQKFEAFCDMETSGGGWTVIQRRFNRKEYFYNRTYDEYVEGFGSVDDSHWLGLEKISRIALFSEDYVTLRVELFGDYCSHSKYCIGKPYGFWWGEWNFKLGDERTNYQLDITPPIQGNLSVAGDLEDFFYKYNNKMPFSALDRDNDKEEMFSCAQFRNFGGWWHNNCTKIALNGLYGDTKADSRYMFYTIAEKFGKHRERHFSIHPAKSIMMIRPRY</sequence>
<evidence type="ECO:0000313" key="5">
    <source>
        <dbReference type="Proteomes" id="UP000835052"/>
    </source>
</evidence>
<evidence type="ECO:0000313" key="4">
    <source>
        <dbReference type="EMBL" id="CAD6189225.1"/>
    </source>
</evidence>
<feature type="region of interest" description="Disordered" evidence="1">
    <location>
        <begin position="120"/>
        <end position="146"/>
    </location>
</feature>
<dbReference type="OrthoDB" id="7972392at2759"/>
<dbReference type="InterPro" id="IPR036056">
    <property type="entry name" value="Fibrinogen-like_C"/>
</dbReference>
<organism evidence="4 5">
    <name type="scientific">Caenorhabditis auriculariae</name>
    <dbReference type="NCBI Taxonomy" id="2777116"/>
    <lineage>
        <taxon>Eukaryota</taxon>
        <taxon>Metazoa</taxon>
        <taxon>Ecdysozoa</taxon>
        <taxon>Nematoda</taxon>
        <taxon>Chromadorea</taxon>
        <taxon>Rhabditida</taxon>
        <taxon>Rhabditina</taxon>
        <taxon>Rhabditomorpha</taxon>
        <taxon>Rhabditoidea</taxon>
        <taxon>Rhabditidae</taxon>
        <taxon>Peloderinae</taxon>
        <taxon>Caenorhabditis</taxon>
    </lineage>
</organism>
<accession>A0A8S1H120</accession>
<dbReference type="PROSITE" id="PS51406">
    <property type="entry name" value="FIBRINOGEN_C_2"/>
    <property type="match status" value="1"/>
</dbReference>
<name>A0A8S1H120_9PELO</name>
<dbReference type="Proteomes" id="UP000835052">
    <property type="component" value="Unassembled WGS sequence"/>
</dbReference>
<dbReference type="InterPro" id="IPR014716">
    <property type="entry name" value="Fibrinogen_a/b/g_C_1"/>
</dbReference>
<dbReference type="EMBL" id="CAJGYM010000010">
    <property type="protein sequence ID" value="CAD6189225.1"/>
    <property type="molecule type" value="Genomic_DNA"/>
</dbReference>
<keyword evidence="2" id="KW-0472">Membrane</keyword>
<dbReference type="InterPro" id="IPR002181">
    <property type="entry name" value="Fibrinogen_a/b/g_C_dom"/>
</dbReference>
<dbReference type="SUPFAM" id="SSF56496">
    <property type="entry name" value="Fibrinogen C-terminal domain-like"/>
    <property type="match status" value="1"/>
</dbReference>
<reference evidence="4" key="1">
    <citation type="submission" date="2020-10" db="EMBL/GenBank/DDBJ databases">
        <authorList>
            <person name="Kikuchi T."/>
        </authorList>
    </citation>
    <scope>NUCLEOTIDE SEQUENCE</scope>
    <source>
        <strain evidence="4">NKZ352</strain>
    </source>
</reference>
<feature type="transmembrane region" description="Helical" evidence="2">
    <location>
        <begin position="62"/>
        <end position="84"/>
    </location>
</feature>
<dbReference type="Pfam" id="PF00147">
    <property type="entry name" value="Fibrinogen_C"/>
    <property type="match status" value="1"/>
</dbReference>